<sequence>MRKHSRNGIRLRPGWAWAPWQARRAAPAIGGRPGGCAKAGKPRGDTMRIEILCTGDEILTGKTINTNYSHIAQRLGDAGLEVCWGTTVGDDRASLLSAFRLAATRADAVIVNGGLGPTVDDLSQQVAAEAAGVPLVLNEPWLARMEAFYARRNRPMPPNNRKQAMLPAGAEFVDNPIGTACGFAVIIAGTRFYFTPGVPREMRRMLDEQVLPRLLASAGLQGVTRLKRFHSFGIGESRADEMLAGIEALAPGGGVKLGFQAHYPELETKLAVRAADRDDLDRKLAPIEAEVRRRLGSFIVAEDDQTLEAVVLGALRARGGSLALAETFTGGAIASRLLQVEGADDIVRRGLVSRDAAALAAAVDGAAREASPATALEVCLALQQQSGATHVLAVLVTMEGGREAGDIGGAITIGLVGPEARIMREARLVGGREWVRLGAGEMALDTLRRHLLGLPTDERLDFERR</sequence>
<dbReference type="InterPro" id="IPR036425">
    <property type="entry name" value="MoaB/Mog-like_dom_sf"/>
</dbReference>
<evidence type="ECO:0000256" key="1">
    <source>
        <dbReference type="HAMAP-Rule" id="MF_00226"/>
    </source>
</evidence>
<dbReference type="EMBL" id="NRSG01000005">
    <property type="protein sequence ID" value="MBK1656901.1"/>
    <property type="molecule type" value="Genomic_DNA"/>
</dbReference>
<dbReference type="PANTHER" id="PTHR13939">
    <property type="entry name" value="NICOTINAMIDE-NUCLEOTIDE AMIDOHYDROLASE PNCC"/>
    <property type="match status" value="1"/>
</dbReference>
<keyword evidence="4" id="KW-1185">Reference proteome</keyword>
<proteinExistence type="inferred from homology"/>
<dbReference type="HAMAP" id="MF_00226_B">
    <property type="entry name" value="CinA_B"/>
    <property type="match status" value="1"/>
</dbReference>
<dbReference type="InterPro" id="IPR001453">
    <property type="entry name" value="MoaB/Mog_dom"/>
</dbReference>
<dbReference type="SMART" id="SM00852">
    <property type="entry name" value="MoCF_biosynth"/>
    <property type="match status" value="1"/>
</dbReference>
<organism evidence="3 4">
    <name type="scientific">Paracraurococcus ruber</name>
    <dbReference type="NCBI Taxonomy" id="77675"/>
    <lineage>
        <taxon>Bacteria</taxon>
        <taxon>Pseudomonadati</taxon>
        <taxon>Pseudomonadota</taxon>
        <taxon>Alphaproteobacteria</taxon>
        <taxon>Acetobacterales</taxon>
        <taxon>Roseomonadaceae</taxon>
        <taxon>Paracraurococcus</taxon>
    </lineage>
</organism>
<dbReference type="Pfam" id="PF02464">
    <property type="entry name" value="CinA"/>
    <property type="match status" value="1"/>
</dbReference>
<dbReference type="Pfam" id="PF18146">
    <property type="entry name" value="CinA_KH"/>
    <property type="match status" value="1"/>
</dbReference>
<dbReference type="Gene3D" id="3.40.980.10">
    <property type="entry name" value="MoaB/Mog-like domain"/>
    <property type="match status" value="1"/>
</dbReference>
<dbReference type="Pfam" id="PF00994">
    <property type="entry name" value="MoCF_biosynth"/>
    <property type="match status" value="1"/>
</dbReference>
<dbReference type="Gene3D" id="3.90.950.20">
    <property type="entry name" value="CinA-like"/>
    <property type="match status" value="1"/>
</dbReference>
<dbReference type="CDD" id="cd00885">
    <property type="entry name" value="cinA"/>
    <property type="match status" value="1"/>
</dbReference>
<dbReference type="InterPro" id="IPR008136">
    <property type="entry name" value="CinA_C"/>
</dbReference>
<feature type="domain" description="MoaB/Mog" evidence="2">
    <location>
        <begin position="50"/>
        <end position="217"/>
    </location>
</feature>
<dbReference type="Gene3D" id="3.30.70.2860">
    <property type="match status" value="1"/>
</dbReference>
<accession>A0ABS1CRT7</accession>
<reference evidence="3 4" key="1">
    <citation type="journal article" date="2020" name="Microorganisms">
        <title>Osmotic Adaptation and Compatible Solute Biosynthesis of Phototrophic Bacteria as Revealed from Genome Analyses.</title>
        <authorList>
            <person name="Imhoff J.F."/>
            <person name="Rahn T."/>
            <person name="Kunzel S."/>
            <person name="Keller A."/>
            <person name="Neulinger S.C."/>
        </authorList>
    </citation>
    <scope>NUCLEOTIDE SEQUENCE [LARGE SCALE GENOMIC DNA]</scope>
    <source>
        <strain evidence="3 4">DSM 15382</strain>
    </source>
</reference>
<comment type="similarity">
    <text evidence="1">Belongs to the CinA family.</text>
</comment>
<evidence type="ECO:0000313" key="3">
    <source>
        <dbReference type="EMBL" id="MBK1656901.1"/>
    </source>
</evidence>
<evidence type="ECO:0000259" key="2">
    <source>
        <dbReference type="SMART" id="SM00852"/>
    </source>
</evidence>
<evidence type="ECO:0000313" key="4">
    <source>
        <dbReference type="Proteomes" id="UP000697995"/>
    </source>
</evidence>
<dbReference type="PANTHER" id="PTHR13939:SF0">
    <property type="entry name" value="NMN AMIDOHYDROLASE-LIKE PROTEIN YFAY"/>
    <property type="match status" value="1"/>
</dbReference>
<comment type="caution">
    <text evidence="3">The sequence shown here is derived from an EMBL/GenBank/DDBJ whole genome shotgun (WGS) entry which is preliminary data.</text>
</comment>
<dbReference type="Proteomes" id="UP000697995">
    <property type="component" value="Unassembled WGS sequence"/>
</dbReference>
<protein>
    <recommendedName>
        <fullName evidence="1">CinA-like protein</fullName>
    </recommendedName>
</protein>
<dbReference type="InterPro" id="IPR041424">
    <property type="entry name" value="CinA_KH"/>
</dbReference>
<dbReference type="InterPro" id="IPR036653">
    <property type="entry name" value="CinA-like_C"/>
</dbReference>
<dbReference type="SUPFAM" id="SSF53218">
    <property type="entry name" value="Molybdenum cofactor biosynthesis proteins"/>
    <property type="match status" value="1"/>
</dbReference>
<dbReference type="NCBIfam" id="TIGR00200">
    <property type="entry name" value="cinA_nterm"/>
    <property type="match status" value="1"/>
</dbReference>
<name>A0ABS1CRT7_9PROT</name>
<gene>
    <name evidence="3" type="ORF">CKO45_01505</name>
</gene>
<dbReference type="SUPFAM" id="SSF142433">
    <property type="entry name" value="CinA-like"/>
    <property type="match status" value="1"/>
</dbReference>
<dbReference type="InterPro" id="IPR008135">
    <property type="entry name" value="Competence-induced_CinA"/>
</dbReference>
<dbReference type="InterPro" id="IPR050101">
    <property type="entry name" value="CinA"/>
</dbReference>